<dbReference type="OrthoDB" id="733871at2759"/>
<dbReference type="PANTHER" id="PTHR47926:SF395">
    <property type="entry name" value="TETRATRICOPEPTIDE-LIKE HELICAL DOMAIN, DYW DOMAIN PROTEIN-RELATED"/>
    <property type="match status" value="1"/>
</dbReference>
<dbReference type="InterPro" id="IPR046848">
    <property type="entry name" value="E_motif"/>
</dbReference>
<dbReference type="InterPro" id="IPR046849">
    <property type="entry name" value="E2_motif"/>
</dbReference>
<dbReference type="Proteomes" id="UP000515123">
    <property type="component" value="Linkage group 15"/>
</dbReference>
<feature type="repeat" description="PPR" evidence="3">
    <location>
        <begin position="119"/>
        <end position="154"/>
    </location>
</feature>
<evidence type="ECO:0000256" key="2">
    <source>
        <dbReference type="ARBA" id="ARBA00022946"/>
    </source>
</evidence>
<keyword evidence="2" id="KW-0809">Transit peptide</keyword>
<dbReference type="NCBIfam" id="TIGR00756">
    <property type="entry name" value="PPR"/>
    <property type="match status" value="7"/>
</dbReference>
<feature type="repeat" description="PPR" evidence="3">
    <location>
        <begin position="18"/>
        <end position="52"/>
    </location>
</feature>
<dbReference type="PANTHER" id="PTHR47926">
    <property type="entry name" value="PENTATRICOPEPTIDE REPEAT-CONTAINING PROTEIN"/>
    <property type="match status" value="1"/>
</dbReference>
<gene>
    <name evidence="5" type="primary">LOC109721475</name>
</gene>
<feature type="repeat" description="PPR" evidence="3">
    <location>
        <begin position="223"/>
        <end position="257"/>
    </location>
</feature>
<dbReference type="Gene3D" id="1.25.40.10">
    <property type="entry name" value="Tetratricopeptide repeat domain"/>
    <property type="match status" value="5"/>
</dbReference>
<dbReference type="InterPro" id="IPR046960">
    <property type="entry name" value="PPR_At4g14850-like_plant"/>
</dbReference>
<keyword evidence="4" id="KW-1185">Reference proteome</keyword>
<dbReference type="FunFam" id="1.25.40.10:FF:000090">
    <property type="entry name" value="Pentatricopeptide repeat-containing protein, chloroplastic"/>
    <property type="match status" value="1"/>
</dbReference>
<organism evidence="4 5">
    <name type="scientific">Ananas comosus</name>
    <name type="common">Pineapple</name>
    <name type="synonym">Ananas ananas</name>
    <dbReference type="NCBI Taxonomy" id="4615"/>
    <lineage>
        <taxon>Eukaryota</taxon>
        <taxon>Viridiplantae</taxon>
        <taxon>Streptophyta</taxon>
        <taxon>Embryophyta</taxon>
        <taxon>Tracheophyta</taxon>
        <taxon>Spermatophyta</taxon>
        <taxon>Magnoliopsida</taxon>
        <taxon>Liliopsida</taxon>
        <taxon>Poales</taxon>
        <taxon>Bromeliaceae</taxon>
        <taxon>Bromelioideae</taxon>
        <taxon>Ananas</taxon>
    </lineage>
</organism>
<dbReference type="Pfam" id="PF20430">
    <property type="entry name" value="Eplus_motif"/>
    <property type="match status" value="1"/>
</dbReference>
<dbReference type="GeneID" id="109721475"/>
<dbReference type="GO" id="GO:0009451">
    <property type="term" value="P:RNA modification"/>
    <property type="evidence" value="ECO:0007669"/>
    <property type="project" value="InterPro"/>
</dbReference>
<dbReference type="GO" id="GO:0003723">
    <property type="term" value="F:RNA binding"/>
    <property type="evidence" value="ECO:0007669"/>
    <property type="project" value="InterPro"/>
</dbReference>
<feature type="repeat" description="PPR" evidence="3">
    <location>
        <begin position="324"/>
        <end position="358"/>
    </location>
</feature>
<accession>A0A6P5G7Y6</accession>
<evidence type="ECO:0000256" key="3">
    <source>
        <dbReference type="PROSITE-ProRule" id="PRU00708"/>
    </source>
</evidence>
<reference evidence="5" key="2">
    <citation type="submission" date="2025-08" db="UniProtKB">
        <authorList>
            <consortium name="RefSeq"/>
        </authorList>
    </citation>
    <scope>IDENTIFICATION</scope>
    <source>
        <tissue evidence="5">Leaf</tissue>
    </source>
</reference>
<dbReference type="Gramene" id="Aco004118.1.mrna1">
    <property type="protein sequence ID" value="Aco004118.1.mrna1.cds1"/>
    <property type="gene ID" value="Aco004118.1.path1"/>
</dbReference>
<sequence length="641" mass="70169">MTPPSTVRALNRISNPSTVACWNSAIRASVRDGLPREAVLVYRRMKQNGVRPNNLTFPFLLKAYAGLPHAPAPAVAHAHVAKSPFCDDIFVGAALVDLYVKSREVDVALKVLDGMPQRDVVAWNTVIVGVSQLGSSLRRALFLFRRMRLEDIAPDLVTYISLARSCGCEEKLSFLRAVHSLAIAQGFEADASVANTLIAAYCKCEDLSSSESVFSEIAAGMRSVVSYNSMIAGYARLCLSKEAILLFSVMARDGIRPDLSTILSLLSLFANSGSLLEGELVHSLGIKLGVDCDISVMNTLISLHSKCGDLEAALYCFNNMPKKTCVSWTALISGYVQRGDINEAMALFSSMEAAGEKPDALTIVALLSACSQVGGLDLGKHMHDYVLTNGFKDDILVSNALIDMYAKCGSIGEARRLFDRMSGRTIVSWTTMVMGYAINGEFEQALDLFSHMVEQGLKPNRVTFLAVLQACVHGGLLEKGWDYFNLMSEVYGIAPRLEHYACVIDLLGRRGRVSEALDFIRRMPLEPDAGVWGSLLGASVTHREIEIGEYAASRLFSLGPQTGVSYVGMANIYAAKERWEGVAEVRTMMRQKKARKNAGQSAIEIDGLFHAFAVEDRSHPQSSQIYEVLDTLFLQLKKKQM</sequence>
<feature type="repeat" description="PPR" evidence="3">
    <location>
        <begin position="425"/>
        <end position="459"/>
    </location>
</feature>
<name>A0A6P5G7Y6_ANACO</name>
<dbReference type="InterPro" id="IPR011990">
    <property type="entry name" value="TPR-like_helical_dom_sf"/>
</dbReference>
<dbReference type="RefSeq" id="XP_020104716.1">
    <property type="nucleotide sequence ID" value="XM_020249127.1"/>
</dbReference>
<dbReference type="InterPro" id="IPR002885">
    <property type="entry name" value="PPR_rpt"/>
</dbReference>
<evidence type="ECO:0000256" key="1">
    <source>
        <dbReference type="ARBA" id="ARBA00022737"/>
    </source>
</evidence>
<dbReference type="Pfam" id="PF20431">
    <property type="entry name" value="E_motif"/>
    <property type="match status" value="1"/>
</dbReference>
<protein>
    <submittedName>
        <fullName evidence="5">Pentatricopeptide repeat-containing protein At4g19191, mitochondrial-like</fullName>
    </submittedName>
</protein>
<dbReference type="Pfam" id="PF13041">
    <property type="entry name" value="PPR_2"/>
    <property type="match status" value="4"/>
</dbReference>
<dbReference type="FunFam" id="1.25.40.10:FF:000344">
    <property type="entry name" value="Pentatricopeptide repeat-containing protein"/>
    <property type="match status" value="2"/>
</dbReference>
<proteinExistence type="predicted"/>
<evidence type="ECO:0000313" key="5">
    <source>
        <dbReference type="RefSeq" id="XP_020104716.1"/>
    </source>
</evidence>
<dbReference type="AlphaFoldDB" id="A0A6P5G7Y6"/>
<evidence type="ECO:0000313" key="4">
    <source>
        <dbReference type="Proteomes" id="UP000515123"/>
    </source>
</evidence>
<keyword evidence="1" id="KW-0677">Repeat</keyword>
<dbReference type="Pfam" id="PF01535">
    <property type="entry name" value="PPR"/>
    <property type="match status" value="5"/>
</dbReference>
<dbReference type="PROSITE" id="PS51375">
    <property type="entry name" value="PPR"/>
    <property type="match status" value="6"/>
</dbReference>
<feature type="repeat" description="PPR" evidence="3">
    <location>
        <begin position="394"/>
        <end position="424"/>
    </location>
</feature>
<reference evidence="4" key="1">
    <citation type="journal article" date="2015" name="Nat. Genet.">
        <title>The pineapple genome and the evolution of CAM photosynthesis.</title>
        <authorList>
            <person name="Ming R."/>
            <person name="VanBuren R."/>
            <person name="Wai C.M."/>
            <person name="Tang H."/>
            <person name="Schatz M.C."/>
            <person name="Bowers J.E."/>
            <person name="Lyons E."/>
            <person name="Wang M.L."/>
            <person name="Chen J."/>
            <person name="Biggers E."/>
            <person name="Zhang J."/>
            <person name="Huang L."/>
            <person name="Zhang L."/>
            <person name="Miao W."/>
            <person name="Zhang J."/>
            <person name="Ye Z."/>
            <person name="Miao C."/>
            <person name="Lin Z."/>
            <person name="Wang H."/>
            <person name="Zhou H."/>
            <person name="Yim W.C."/>
            <person name="Priest H.D."/>
            <person name="Zheng C."/>
            <person name="Woodhouse M."/>
            <person name="Edger P.P."/>
            <person name="Guyot R."/>
            <person name="Guo H.B."/>
            <person name="Guo H."/>
            <person name="Zheng G."/>
            <person name="Singh R."/>
            <person name="Sharma A."/>
            <person name="Min X."/>
            <person name="Zheng Y."/>
            <person name="Lee H."/>
            <person name="Gurtowski J."/>
            <person name="Sedlazeck F.J."/>
            <person name="Harkess A."/>
            <person name="McKain M.R."/>
            <person name="Liao Z."/>
            <person name="Fang J."/>
            <person name="Liu J."/>
            <person name="Zhang X."/>
            <person name="Zhang Q."/>
            <person name="Hu W."/>
            <person name="Qin Y."/>
            <person name="Wang K."/>
            <person name="Chen L.Y."/>
            <person name="Shirley N."/>
            <person name="Lin Y.R."/>
            <person name="Liu L.Y."/>
            <person name="Hernandez A.G."/>
            <person name="Wright C.L."/>
            <person name="Bulone V."/>
            <person name="Tuskan G.A."/>
            <person name="Heath K."/>
            <person name="Zee F."/>
            <person name="Moore P.H."/>
            <person name="Sunkar R."/>
            <person name="Leebens-Mack J.H."/>
            <person name="Mockler T."/>
            <person name="Bennetzen J.L."/>
            <person name="Freeling M."/>
            <person name="Sankoff D."/>
            <person name="Paterson A.H."/>
            <person name="Zhu X."/>
            <person name="Yang X."/>
            <person name="Smith J.A."/>
            <person name="Cushman J.C."/>
            <person name="Paull R.E."/>
            <person name="Yu Q."/>
        </authorList>
    </citation>
    <scope>NUCLEOTIDE SEQUENCE [LARGE SCALE GENOMIC DNA]</scope>
    <source>
        <strain evidence="4">cv. F153</strain>
    </source>
</reference>